<dbReference type="Proteomes" id="UP001223072">
    <property type="component" value="Unassembled WGS sequence"/>
</dbReference>
<dbReference type="RefSeq" id="WP_307630469.1">
    <property type="nucleotide sequence ID" value="NZ_JAUSZS010000008.1"/>
</dbReference>
<evidence type="ECO:0000313" key="2">
    <source>
        <dbReference type="EMBL" id="MDQ0937182.1"/>
    </source>
</evidence>
<gene>
    <name evidence="2" type="ORF">QFZ49_007157</name>
</gene>
<evidence type="ECO:0000256" key="1">
    <source>
        <dbReference type="SAM" id="MobiDB-lite"/>
    </source>
</evidence>
<protein>
    <submittedName>
        <fullName evidence="2">Uncharacterized protein</fullName>
    </submittedName>
</protein>
<reference evidence="2 3" key="1">
    <citation type="submission" date="2023-07" db="EMBL/GenBank/DDBJ databases">
        <title>Comparative genomics of wheat-associated soil bacteria to identify genetic determinants of phenazine resistance.</title>
        <authorList>
            <person name="Mouncey N."/>
        </authorList>
    </citation>
    <scope>NUCLEOTIDE SEQUENCE [LARGE SCALE GENOMIC DNA]</scope>
    <source>
        <strain evidence="2 3">W2I16</strain>
    </source>
</reference>
<dbReference type="EMBL" id="JAUSZS010000008">
    <property type="protein sequence ID" value="MDQ0937182.1"/>
    <property type="molecule type" value="Genomic_DNA"/>
</dbReference>
<name>A0ABU0RYX0_9ACTN</name>
<evidence type="ECO:0000313" key="3">
    <source>
        <dbReference type="Proteomes" id="UP001223072"/>
    </source>
</evidence>
<organism evidence="2 3">
    <name type="scientific">Streptomyces turgidiscabies</name>
    <dbReference type="NCBI Taxonomy" id="85558"/>
    <lineage>
        <taxon>Bacteria</taxon>
        <taxon>Bacillati</taxon>
        <taxon>Actinomycetota</taxon>
        <taxon>Actinomycetes</taxon>
        <taxon>Kitasatosporales</taxon>
        <taxon>Streptomycetaceae</taxon>
        <taxon>Streptomyces</taxon>
    </lineage>
</organism>
<accession>A0ABU0RYX0</accession>
<keyword evidence="3" id="KW-1185">Reference proteome</keyword>
<comment type="caution">
    <text evidence="2">The sequence shown here is derived from an EMBL/GenBank/DDBJ whole genome shotgun (WGS) entry which is preliminary data.</text>
</comment>
<proteinExistence type="predicted"/>
<sequence length="101" mass="10620">MDTTFARPTLVSVETVEEDLRFAELTARSGLEPELAQRYETSPALVLAEFGLSVPAAAPVGATVVIEDLSRSAAGAMAIPTWTTAGPNPEEPNVPAAAPRW</sequence>
<feature type="compositionally biased region" description="Low complexity" evidence="1">
    <location>
        <begin position="85"/>
        <end position="101"/>
    </location>
</feature>
<feature type="region of interest" description="Disordered" evidence="1">
    <location>
        <begin position="81"/>
        <end position="101"/>
    </location>
</feature>